<dbReference type="AlphaFoldDB" id="Q0RTJ0"/>
<gene>
    <name evidence="1" type="ordered locus">FRAAL0433</name>
</gene>
<reference evidence="1 2" key="1">
    <citation type="journal article" date="2007" name="Genome Res.">
        <title>Genome characteristics of facultatively symbiotic Frankia sp. strains reflect host range and host plant biogeography.</title>
        <authorList>
            <person name="Normand P."/>
            <person name="Lapierre P."/>
            <person name="Tisa L.S."/>
            <person name="Gogarten J.P."/>
            <person name="Alloisio N."/>
            <person name="Bagnarol E."/>
            <person name="Bassi C.A."/>
            <person name="Berry A.M."/>
            <person name="Bickhart D.M."/>
            <person name="Choisne N."/>
            <person name="Couloux A."/>
            <person name="Cournoyer B."/>
            <person name="Cruveiller S."/>
            <person name="Daubin V."/>
            <person name="Demange N."/>
            <person name="Francino M.P."/>
            <person name="Goltsman E."/>
            <person name="Huang Y."/>
            <person name="Kopp O.R."/>
            <person name="Labarre L."/>
            <person name="Lapidus A."/>
            <person name="Lavire C."/>
            <person name="Marechal J."/>
            <person name="Martinez M."/>
            <person name="Mastronunzio J.E."/>
            <person name="Mullin B.C."/>
            <person name="Niemann J."/>
            <person name="Pujic P."/>
            <person name="Rawnsley T."/>
            <person name="Rouy Z."/>
            <person name="Schenowitz C."/>
            <person name="Sellstedt A."/>
            <person name="Tavares F."/>
            <person name="Tomkins J.P."/>
            <person name="Vallenet D."/>
            <person name="Valverde C."/>
            <person name="Wall L.G."/>
            <person name="Wang Y."/>
            <person name="Medigue C."/>
            <person name="Benson D.R."/>
        </authorList>
    </citation>
    <scope>NUCLEOTIDE SEQUENCE [LARGE SCALE GENOMIC DNA]</scope>
    <source>
        <strain evidence="2">DSM 45986 / CECT 9034 / ACN14a</strain>
    </source>
</reference>
<dbReference type="Proteomes" id="UP000000657">
    <property type="component" value="Chromosome"/>
</dbReference>
<keyword evidence="2" id="KW-1185">Reference proteome</keyword>
<dbReference type="KEGG" id="fal:FRAAL0433"/>
<evidence type="ECO:0000313" key="2">
    <source>
        <dbReference type="Proteomes" id="UP000000657"/>
    </source>
</evidence>
<dbReference type="STRING" id="326424.FRAAL0433"/>
<dbReference type="RefSeq" id="WP_011601689.1">
    <property type="nucleotide sequence ID" value="NC_008278.1"/>
</dbReference>
<name>Q0RTJ0_FRAAA</name>
<dbReference type="HOGENOM" id="CLU_2716538_0_0_11"/>
<protein>
    <submittedName>
        <fullName evidence="1">Uncharacterized protein</fullName>
    </submittedName>
</protein>
<sequence>MALAAEHLGTMAWDDRGGTAASRATGRSGLVTVPVGHSDTLRELAIDEVKASDLTRSAVLQPFQNVSGGSSP</sequence>
<evidence type="ECO:0000313" key="1">
    <source>
        <dbReference type="EMBL" id="CAJ59108.1"/>
    </source>
</evidence>
<accession>Q0RTJ0</accession>
<organism evidence="1 2">
    <name type="scientific">Frankia alni (strain DSM 45986 / CECT 9034 / ACN14a)</name>
    <dbReference type="NCBI Taxonomy" id="326424"/>
    <lineage>
        <taxon>Bacteria</taxon>
        <taxon>Bacillati</taxon>
        <taxon>Actinomycetota</taxon>
        <taxon>Actinomycetes</taxon>
        <taxon>Frankiales</taxon>
        <taxon>Frankiaceae</taxon>
        <taxon>Frankia</taxon>
    </lineage>
</organism>
<proteinExistence type="predicted"/>
<dbReference type="EMBL" id="CT573213">
    <property type="protein sequence ID" value="CAJ59108.1"/>
    <property type="molecule type" value="Genomic_DNA"/>
</dbReference>